<dbReference type="InterPro" id="IPR017946">
    <property type="entry name" value="PLC-like_Pdiesterase_TIM-brl"/>
</dbReference>
<dbReference type="Gene3D" id="3.20.20.190">
    <property type="entry name" value="Phosphatidylinositol (PI) phosphodiesterase"/>
    <property type="match status" value="1"/>
</dbReference>
<feature type="signal peptide" evidence="2">
    <location>
        <begin position="1"/>
        <end position="23"/>
    </location>
</feature>
<dbReference type="InterPro" id="IPR051057">
    <property type="entry name" value="PI-PLC_domain"/>
</dbReference>
<evidence type="ECO:0000256" key="1">
    <source>
        <dbReference type="SAM" id="MobiDB-lite"/>
    </source>
</evidence>
<sequence>MVRFLRTCFAVAAGALALTTAQATSVQGKDSSTSQSFSVSDLQVSPHVTPSYEPCNDFPEYCQLPIDWSVWLGAIGSGSSHIDQVLTLDNGSWAQSTDISSYDYLRTQQRQVTSMLDDGIRLLRLDLCARSDEQPYICRSEENATAYITPFKSYLEESFQFMVDHPKQAIILHLEDNPMDTVDIQQIEQVIDEVCVELANRTLGVKHFHSGECPWIYTIDAAEPLPTIGEVIGYDPDMAQWEGDGEDVGVQSKMIITHSQDFIKPYGYKATYMSQPFWTSTYEPIQEFSQLKSRLRKLCKKPIAIEVVGSLSVPPSQCSGDEKCLKTKGIFGESSVYTPSGPGSSAPLSDKGLLLDALFSKQACNMNSMPEQTRLVAVSVNFYEENWTFLKNQQRKWLKENSQKLEKVKSTQESKRYESRETASNKQAPAQTSSLHDEL</sequence>
<evidence type="ECO:0000313" key="3">
    <source>
        <dbReference type="EMBL" id="KAG2171618.1"/>
    </source>
</evidence>
<proteinExistence type="predicted"/>
<dbReference type="OrthoDB" id="2343482at2759"/>
<feature type="chain" id="PRO_5034777948" description="PLC-like phosphodiesterase" evidence="2">
    <location>
        <begin position="24"/>
        <end position="439"/>
    </location>
</feature>
<dbReference type="GO" id="GO:0006629">
    <property type="term" value="P:lipid metabolic process"/>
    <property type="evidence" value="ECO:0007669"/>
    <property type="project" value="InterPro"/>
</dbReference>
<organism evidence="3 4">
    <name type="scientific">Mortierella isabellina</name>
    <name type="common">Filamentous fungus</name>
    <name type="synonym">Umbelopsis isabellina</name>
    <dbReference type="NCBI Taxonomy" id="91625"/>
    <lineage>
        <taxon>Eukaryota</taxon>
        <taxon>Fungi</taxon>
        <taxon>Fungi incertae sedis</taxon>
        <taxon>Mucoromycota</taxon>
        <taxon>Mucoromycotina</taxon>
        <taxon>Umbelopsidomycetes</taxon>
        <taxon>Umbelopsidales</taxon>
        <taxon>Umbelopsidaceae</taxon>
        <taxon>Umbelopsis</taxon>
    </lineage>
</organism>
<gene>
    <name evidence="3" type="ORF">INT43_008344</name>
</gene>
<dbReference type="PROSITE" id="PS50007">
    <property type="entry name" value="PIPLC_X_DOMAIN"/>
    <property type="match status" value="1"/>
</dbReference>
<accession>A0A8H7PD18</accession>
<feature type="compositionally biased region" description="Polar residues" evidence="1">
    <location>
        <begin position="424"/>
        <end position="439"/>
    </location>
</feature>
<dbReference type="Proteomes" id="UP000654370">
    <property type="component" value="Unassembled WGS sequence"/>
</dbReference>
<dbReference type="PANTHER" id="PTHR13593">
    <property type="match status" value="1"/>
</dbReference>
<keyword evidence="2" id="KW-0732">Signal</keyword>
<reference evidence="3" key="1">
    <citation type="submission" date="2020-12" db="EMBL/GenBank/DDBJ databases">
        <title>Metabolic potential, ecology and presence of endohyphal bacteria is reflected in genomic diversity of Mucoromycotina.</title>
        <authorList>
            <person name="Muszewska A."/>
            <person name="Okrasinska A."/>
            <person name="Steczkiewicz K."/>
            <person name="Drgas O."/>
            <person name="Orlowska M."/>
            <person name="Perlinska-Lenart U."/>
            <person name="Aleksandrzak-Piekarczyk T."/>
            <person name="Szatraj K."/>
            <person name="Zielenkiewicz U."/>
            <person name="Pilsyk S."/>
            <person name="Malc E."/>
            <person name="Mieczkowski P."/>
            <person name="Kruszewska J.S."/>
            <person name="Biernat P."/>
            <person name="Pawlowska J."/>
        </authorList>
    </citation>
    <scope>NUCLEOTIDE SEQUENCE</scope>
    <source>
        <strain evidence="3">WA0000067209</strain>
    </source>
</reference>
<comment type="caution">
    <text evidence="3">The sequence shown here is derived from an EMBL/GenBank/DDBJ whole genome shotgun (WGS) entry which is preliminary data.</text>
</comment>
<evidence type="ECO:0008006" key="5">
    <source>
        <dbReference type="Google" id="ProtNLM"/>
    </source>
</evidence>
<dbReference type="AlphaFoldDB" id="A0A8H7PD18"/>
<dbReference type="GO" id="GO:0008081">
    <property type="term" value="F:phosphoric diester hydrolase activity"/>
    <property type="evidence" value="ECO:0007669"/>
    <property type="project" value="InterPro"/>
</dbReference>
<keyword evidence="4" id="KW-1185">Reference proteome</keyword>
<feature type="region of interest" description="Disordered" evidence="1">
    <location>
        <begin position="400"/>
        <end position="439"/>
    </location>
</feature>
<evidence type="ECO:0000313" key="4">
    <source>
        <dbReference type="Proteomes" id="UP000654370"/>
    </source>
</evidence>
<dbReference type="EMBL" id="JAEPQZ010000020">
    <property type="protein sequence ID" value="KAG2171618.1"/>
    <property type="molecule type" value="Genomic_DNA"/>
</dbReference>
<evidence type="ECO:0000256" key="2">
    <source>
        <dbReference type="SAM" id="SignalP"/>
    </source>
</evidence>
<dbReference type="PANTHER" id="PTHR13593:SF140">
    <property type="entry name" value="PLC-LIKE PHOSPHODIESTERASE"/>
    <property type="match status" value="1"/>
</dbReference>
<name>A0A8H7PD18_MORIS</name>
<dbReference type="SUPFAM" id="SSF51695">
    <property type="entry name" value="PLC-like phosphodiesterases"/>
    <property type="match status" value="1"/>
</dbReference>
<feature type="compositionally biased region" description="Basic and acidic residues" evidence="1">
    <location>
        <begin position="400"/>
        <end position="423"/>
    </location>
</feature>
<protein>
    <recommendedName>
        <fullName evidence="5">PLC-like phosphodiesterase</fullName>
    </recommendedName>
</protein>